<comment type="caution">
    <text evidence="1">The sequence shown here is derived from an EMBL/GenBank/DDBJ whole genome shotgun (WGS) entry which is preliminary data.</text>
</comment>
<protein>
    <submittedName>
        <fullName evidence="1">Uncharacterized protein</fullName>
    </submittedName>
</protein>
<dbReference type="AlphaFoldDB" id="J9BT84"/>
<name>J9BT84_9ZZZZ</name>
<organism evidence="1">
    <name type="scientific">gut metagenome</name>
    <dbReference type="NCBI Taxonomy" id="749906"/>
    <lineage>
        <taxon>unclassified sequences</taxon>
        <taxon>metagenomes</taxon>
        <taxon>organismal metagenomes</taxon>
    </lineage>
</organism>
<evidence type="ECO:0000313" key="1">
    <source>
        <dbReference type="EMBL" id="EJW90770.1"/>
    </source>
</evidence>
<gene>
    <name evidence="1" type="ORF">EVA_21122</name>
</gene>
<proteinExistence type="predicted"/>
<sequence length="49" mass="5674">MIQCHCYKCNDFESKCCHSLLQCNIQPTIAIRTSCSLCNNFEYCCFPES</sequence>
<accession>J9BT84</accession>
<reference evidence="1" key="1">
    <citation type="journal article" date="2012" name="PLoS ONE">
        <title>Gene sets for utilization of primary and secondary nutrition supplies in the distal gut of endangered iberian lynx.</title>
        <authorList>
            <person name="Alcaide M."/>
            <person name="Messina E."/>
            <person name="Richter M."/>
            <person name="Bargiela R."/>
            <person name="Peplies J."/>
            <person name="Huws S.A."/>
            <person name="Newbold C.J."/>
            <person name="Golyshin P.N."/>
            <person name="Simon M.A."/>
            <person name="Lopez G."/>
            <person name="Yakimov M.M."/>
            <person name="Ferrer M."/>
        </authorList>
    </citation>
    <scope>NUCLEOTIDE SEQUENCE</scope>
</reference>
<dbReference type="EMBL" id="AMCI01008623">
    <property type="protein sequence ID" value="EJW90770.1"/>
    <property type="molecule type" value="Genomic_DNA"/>
</dbReference>